<dbReference type="PROSITE" id="PS50949">
    <property type="entry name" value="HTH_GNTR"/>
    <property type="match status" value="1"/>
</dbReference>
<dbReference type="AlphaFoldDB" id="A0A4U7NB60"/>
<name>A0A4U7NB60_9RHOB</name>
<dbReference type="RefSeq" id="WP_138014866.1">
    <property type="nucleotide sequence ID" value="NZ_SULI01000002.1"/>
</dbReference>
<keyword evidence="3" id="KW-0804">Transcription</keyword>
<keyword evidence="1" id="KW-0805">Transcription regulation</keyword>
<comment type="caution">
    <text evidence="5">The sequence shown here is derived from an EMBL/GenBank/DDBJ whole genome shotgun (WGS) entry which is preliminary data.</text>
</comment>
<dbReference type="OrthoDB" id="9800645at2"/>
<dbReference type="InterPro" id="IPR011663">
    <property type="entry name" value="UTRA"/>
</dbReference>
<dbReference type="EMBL" id="SULI01000002">
    <property type="protein sequence ID" value="TKZ22154.1"/>
    <property type="molecule type" value="Genomic_DNA"/>
</dbReference>
<evidence type="ECO:0000313" key="5">
    <source>
        <dbReference type="EMBL" id="TKZ22154.1"/>
    </source>
</evidence>
<dbReference type="InterPro" id="IPR000524">
    <property type="entry name" value="Tscrpt_reg_HTH_GntR"/>
</dbReference>
<dbReference type="Gene3D" id="3.40.1410.10">
    <property type="entry name" value="Chorismate lyase-like"/>
    <property type="match status" value="1"/>
</dbReference>
<dbReference type="CDD" id="cd07377">
    <property type="entry name" value="WHTH_GntR"/>
    <property type="match status" value="1"/>
</dbReference>
<dbReference type="SMART" id="SM00866">
    <property type="entry name" value="UTRA"/>
    <property type="match status" value="1"/>
</dbReference>
<dbReference type="PANTHER" id="PTHR44846:SF1">
    <property type="entry name" value="MANNOSYL-D-GLYCERATE TRANSPORT_METABOLISM SYSTEM REPRESSOR MNGR-RELATED"/>
    <property type="match status" value="1"/>
</dbReference>
<protein>
    <submittedName>
        <fullName evidence="5">Phosphonate metabolism transcriptional regulator PhnF</fullName>
    </submittedName>
</protein>
<dbReference type="InterPro" id="IPR012702">
    <property type="entry name" value="CP_lyase_PhnF"/>
</dbReference>
<evidence type="ECO:0000256" key="2">
    <source>
        <dbReference type="ARBA" id="ARBA00023125"/>
    </source>
</evidence>
<dbReference type="InterPro" id="IPR036388">
    <property type="entry name" value="WH-like_DNA-bd_sf"/>
</dbReference>
<dbReference type="Pfam" id="PF00392">
    <property type="entry name" value="GntR"/>
    <property type="match status" value="1"/>
</dbReference>
<dbReference type="GO" id="GO:0045892">
    <property type="term" value="P:negative regulation of DNA-templated transcription"/>
    <property type="evidence" value="ECO:0007669"/>
    <property type="project" value="TreeGrafter"/>
</dbReference>
<dbReference type="InterPro" id="IPR050679">
    <property type="entry name" value="Bact_HTH_transcr_reg"/>
</dbReference>
<keyword evidence="2" id="KW-0238">DNA-binding</keyword>
<proteinExistence type="predicted"/>
<dbReference type="InterPro" id="IPR028978">
    <property type="entry name" value="Chorismate_lyase_/UTRA_dom_sf"/>
</dbReference>
<evidence type="ECO:0000256" key="1">
    <source>
        <dbReference type="ARBA" id="ARBA00023015"/>
    </source>
</evidence>
<dbReference type="SUPFAM" id="SSF64288">
    <property type="entry name" value="Chorismate lyase-like"/>
    <property type="match status" value="1"/>
</dbReference>
<dbReference type="Gene3D" id="1.10.10.10">
    <property type="entry name" value="Winged helix-like DNA-binding domain superfamily/Winged helix DNA-binding domain"/>
    <property type="match status" value="1"/>
</dbReference>
<sequence length="241" mass="26758">MSRFQKKTPVWEGISRALTADIAEGRYTPGDKLPTEAELSARFGVNRHTVRHALKDMAETGLVHARRGSGVYVAQRPTDYPIGKRVRFHRNLQQAGRLPAKETLSIETRAADQREAEALHLNKGDPVHVYEGLSLADGQPIVMFRSAFPAERYPDLLEHLTFSKSVTAALKACGVEDYTRASTRLTAKRATTTQALHLRIREGDPILRSVGINVDANRVPTEYGVSWFAGDRVTLTLSDPE</sequence>
<dbReference type="Pfam" id="PF07702">
    <property type="entry name" value="UTRA"/>
    <property type="match status" value="1"/>
</dbReference>
<reference evidence="5 6" key="1">
    <citation type="submission" date="2019-04" db="EMBL/GenBank/DDBJ databases">
        <title>Genome sequence of Pelagicola litoralis CL-ES2.</title>
        <authorList>
            <person name="Cao J."/>
        </authorList>
    </citation>
    <scope>NUCLEOTIDE SEQUENCE [LARGE SCALE GENOMIC DNA]</scope>
    <source>
        <strain evidence="5 6">CL-ES2</strain>
    </source>
</reference>
<dbReference type="GO" id="GO:0003700">
    <property type="term" value="F:DNA-binding transcription factor activity"/>
    <property type="evidence" value="ECO:0007669"/>
    <property type="project" value="InterPro"/>
</dbReference>
<dbReference type="NCBIfam" id="TIGR02325">
    <property type="entry name" value="C_P_lyase_phnF"/>
    <property type="match status" value="1"/>
</dbReference>
<dbReference type="SMART" id="SM00345">
    <property type="entry name" value="HTH_GNTR"/>
    <property type="match status" value="1"/>
</dbReference>
<dbReference type="Proteomes" id="UP000306575">
    <property type="component" value="Unassembled WGS sequence"/>
</dbReference>
<evidence type="ECO:0000313" key="6">
    <source>
        <dbReference type="Proteomes" id="UP000306575"/>
    </source>
</evidence>
<evidence type="ECO:0000256" key="3">
    <source>
        <dbReference type="ARBA" id="ARBA00023163"/>
    </source>
</evidence>
<dbReference type="SUPFAM" id="SSF46785">
    <property type="entry name" value="Winged helix' DNA-binding domain"/>
    <property type="match status" value="1"/>
</dbReference>
<gene>
    <name evidence="5" type="primary">phnF</name>
    <name evidence="5" type="ORF">FAP39_02845</name>
</gene>
<evidence type="ECO:0000259" key="4">
    <source>
        <dbReference type="PROSITE" id="PS50949"/>
    </source>
</evidence>
<keyword evidence="6" id="KW-1185">Reference proteome</keyword>
<organism evidence="5 6">
    <name type="scientific">Shimia litoralis</name>
    <dbReference type="NCBI Taxonomy" id="420403"/>
    <lineage>
        <taxon>Bacteria</taxon>
        <taxon>Pseudomonadati</taxon>
        <taxon>Pseudomonadota</taxon>
        <taxon>Alphaproteobacteria</taxon>
        <taxon>Rhodobacterales</taxon>
        <taxon>Roseobacteraceae</taxon>
    </lineage>
</organism>
<dbReference type="PANTHER" id="PTHR44846">
    <property type="entry name" value="MANNOSYL-D-GLYCERATE TRANSPORT/METABOLISM SYSTEM REPRESSOR MNGR-RELATED"/>
    <property type="match status" value="1"/>
</dbReference>
<dbReference type="InterPro" id="IPR036390">
    <property type="entry name" value="WH_DNA-bd_sf"/>
</dbReference>
<dbReference type="GO" id="GO:0003677">
    <property type="term" value="F:DNA binding"/>
    <property type="evidence" value="ECO:0007669"/>
    <property type="project" value="UniProtKB-KW"/>
</dbReference>
<dbReference type="PRINTS" id="PR00035">
    <property type="entry name" value="HTHGNTR"/>
</dbReference>
<accession>A0A4U7NB60</accession>
<feature type="domain" description="HTH gntR-type" evidence="4">
    <location>
        <begin position="8"/>
        <end position="76"/>
    </location>
</feature>